<gene>
    <name evidence="2" type="ORF">Dsin_021005</name>
</gene>
<dbReference type="EMBL" id="JANJYJ010000006">
    <property type="protein sequence ID" value="KAK3206959.1"/>
    <property type="molecule type" value="Genomic_DNA"/>
</dbReference>
<dbReference type="Pfam" id="PF13966">
    <property type="entry name" value="zf-RVT"/>
    <property type="match status" value="1"/>
</dbReference>
<protein>
    <recommendedName>
        <fullName evidence="1">Reverse transcriptase zinc-binding domain-containing protein</fullName>
    </recommendedName>
</protein>
<feature type="domain" description="Reverse transcriptase zinc-binding" evidence="1">
    <location>
        <begin position="4"/>
        <end position="74"/>
    </location>
</feature>
<dbReference type="AlphaFoldDB" id="A0AAE0AB27"/>
<keyword evidence="3" id="KW-1185">Reference proteome</keyword>
<proteinExistence type="predicted"/>
<comment type="caution">
    <text evidence="2">The sequence shown here is derived from an EMBL/GenBank/DDBJ whole genome shotgun (WGS) entry which is preliminary data.</text>
</comment>
<reference evidence="2" key="1">
    <citation type="journal article" date="2023" name="Plant J.">
        <title>Genome sequences and population genomics provide insights into the demographic history, inbreeding, and mutation load of two 'living fossil' tree species of Dipteronia.</title>
        <authorList>
            <person name="Feng Y."/>
            <person name="Comes H.P."/>
            <person name="Chen J."/>
            <person name="Zhu S."/>
            <person name="Lu R."/>
            <person name="Zhang X."/>
            <person name="Li P."/>
            <person name="Qiu J."/>
            <person name="Olsen K.M."/>
            <person name="Qiu Y."/>
        </authorList>
    </citation>
    <scope>NUCLEOTIDE SEQUENCE</scope>
    <source>
        <strain evidence="2">NBL</strain>
    </source>
</reference>
<sequence>MEASKEFEMIWQGICPSKIEMFAWQLLRGRVLVSSVLQRFGLNPNFCVNCAMCKSEEETIDHLFLHCRWTQEVWGQCMEWWGVKWCRNETLKEWALGWSGLCPKAKHGRAWNSLFFYCDLDGVGGKESGGLS</sequence>
<organism evidence="2 3">
    <name type="scientific">Dipteronia sinensis</name>
    <dbReference type="NCBI Taxonomy" id="43782"/>
    <lineage>
        <taxon>Eukaryota</taxon>
        <taxon>Viridiplantae</taxon>
        <taxon>Streptophyta</taxon>
        <taxon>Embryophyta</taxon>
        <taxon>Tracheophyta</taxon>
        <taxon>Spermatophyta</taxon>
        <taxon>Magnoliopsida</taxon>
        <taxon>eudicotyledons</taxon>
        <taxon>Gunneridae</taxon>
        <taxon>Pentapetalae</taxon>
        <taxon>rosids</taxon>
        <taxon>malvids</taxon>
        <taxon>Sapindales</taxon>
        <taxon>Sapindaceae</taxon>
        <taxon>Hippocastanoideae</taxon>
        <taxon>Acereae</taxon>
        <taxon>Dipteronia</taxon>
    </lineage>
</organism>
<accession>A0AAE0AB27</accession>
<evidence type="ECO:0000313" key="3">
    <source>
        <dbReference type="Proteomes" id="UP001281410"/>
    </source>
</evidence>
<dbReference type="Proteomes" id="UP001281410">
    <property type="component" value="Unassembled WGS sequence"/>
</dbReference>
<dbReference type="InterPro" id="IPR026960">
    <property type="entry name" value="RVT-Znf"/>
</dbReference>
<name>A0AAE0AB27_9ROSI</name>
<evidence type="ECO:0000313" key="2">
    <source>
        <dbReference type="EMBL" id="KAK3206959.1"/>
    </source>
</evidence>
<evidence type="ECO:0000259" key="1">
    <source>
        <dbReference type="Pfam" id="PF13966"/>
    </source>
</evidence>